<protein>
    <submittedName>
        <fullName evidence="2">Uncharacterized protein</fullName>
    </submittedName>
</protein>
<reference evidence="2 3" key="1">
    <citation type="submission" date="2016-10" db="EMBL/GenBank/DDBJ databases">
        <authorList>
            <person name="de Groot N.N."/>
        </authorList>
    </citation>
    <scope>NUCLEOTIDE SEQUENCE [LARGE SCALE GENOMIC DNA]</scope>
    <source>
        <strain evidence="2 3">CGMCC 1.12333</strain>
    </source>
</reference>
<keyword evidence="1" id="KW-0732">Signal</keyword>
<proteinExistence type="predicted"/>
<feature type="chain" id="PRO_5011648246" evidence="1">
    <location>
        <begin position="19"/>
        <end position="256"/>
    </location>
</feature>
<dbReference type="Proteomes" id="UP000199138">
    <property type="component" value="Unassembled WGS sequence"/>
</dbReference>
<sequence length="256" mass="27739">MKKLISIFLLLFSLSAIAQVVDNGGINTGTGFNIQSPTASDERTNQVDSASILSHPYSFKGLIAFAHLQNHVFAVDTTGAARALAYLDEVGTGGGTVDYDLSNYDNSTTQFISVGDDISDLMNDAGYLTSIPVTYVQSGDNISELTNDAGYITAADLPESSGIVQSTTTDFTVTDGRLAYNRYNATDVYYITPTDSKLLAPSQPNGYNQVTGVYMNGLLLNEYEDYYVNSETEIELLTKIPNTRNTITIKYTTLSN</sequence>
<evidence type="ECO:0000313" key="3">
    <source>
        <dbReference type="Proteomes" id="UP000199138"/>
    </source>
</evidence>
<dbReference type="RefSeq" id="WP_093026558.1">
    <property type="nucleotide sequence ID" value="NZ_FPBK01000023.1"/>
</dbReference>
<accession>A0A1I7IVX9</accession>
<organism evidence="2 3">
    <name type="scientific">Pustulibacterium marinum</name>
    <dbReference type="NCBI Taxonomy" id="1224947"/>
    <lineage>
        <taxon>Bacteria</taxon>
        <taxon>Pseudomonadati</taxon>
        <taxon>Bacteroidota</taxon>
        <taxon>Flavobacteriia</taxon>
        <taxon>Flavobacteriales</taxon>
        <taxon>Flavobacteriaceae</taxon>
        <taxon>Pustulibacterium</taxon>
    </lineage>
</organism>
<name>A0A1I7IVX9_9FLAO</name>
<gene>
    <name evidence="2" type="ORF">SAMN05216480_12317</name>
</gene>
<feature type="signal peptide" evidence="1">
    <location>
        <begin position="1"/>
        <end position="18"/>
    </location>
</feature>
<evidence type="ECO:0000256" key="1">
    <source>
        <dbReference type="SAM" id="SignalP"/>
    </source>
</evidence>
<keyword evidence="3" id="KW-1185">Reference proteome</keyword>
<dbReference type="STRING" id="1224947.SAMN05216480_12317"/>
<evidence type="ECO:0000313" key="2">
    <source>
        <dbReference type="EMBL" id="SFU77107.1"/>
    </source>
</evidence>
<dbReference type="EMBL" id="FPBK01000023">
    <property type="protein sequence ID" value="SFU77107.1"/>
    <property type="molecule type" value="Genomic_DNA"/>
</dbReference>
<dbReference type="AlphaFoldDB" id="A0A1I7IVX9"/>